<dbReference type="InterPro" id="IPR036250">
    <property type="entry name" value="AcylCo_DH-like_C"/>
</dbReference>
<dbReference type="PANTHER" id="PTHR43884:SF12">
    <property type="entry name" value="ISOVALERYL-COA DEHYDROGENASE, MITOCHONDRIAL-RELATED"/>
    <property type="match status" value="1"/>
</dbReference>
<sequence>MQGKMADMYTRLSACRSYVYGVARACDAGHITSRDCAAVALYAAENATQVALDAYSVLEGMVTSMTMLQVDYSEMPNYTKLEAVPVKYEDFLLAELLTNYINS</sequence>
<dbReference type="GeneID" id="102801469"/>
<feature type="domain" description="Acyl-CoA dehydrogenase/oxidase C-terminal" evidence="2">
    <location>
        <begin position="1"/>
        <end position="61"/>
    </location>
</feature>
<dbReference type="SUPFAM" id="SSF47203">
    <property type="entry name" value="Acyl-CoA dehydrogenase C-terminal domain-like"/>
    <property type="match status" value="1"/>
</dbReference>
<protein>
    <submittedName>
        <fullName evidence="4">Isovaleryl-CoA dehydrogenase, mitochondrial-like</fullName>
    </submittedName>
</protein>
<reference evidence="4" key="1">
    <citation type="submission" date="2025-08" db="UniProtKB">
        <authorList>
            <consortium name="RefSeq"/>
        </authorList>
    </citation>
    <scope>IDENTIFICATION</scope>
    <source>
        <tissue evidence="4">Testes</tissue>
    </source>
</reference>
<evidence type="ECO:0000313" key="4">
    <source>
        <dbReference type="RefSeq" id="XP_006824505.1"/>
    </source>
</evidence>
<evidence type="ECO:0000259" key="2">
    <source>
        <dbReference type="Pfam" id="PF00441"/>
    </source>
</evidence>
<keyword evidence="1" id="KW-0285">Flavoprotein</keyword>
<dbReference type="Proteomes" id="UP000694865">
    <property type="component" value="Unplaced"/>
</dbReference>
<gene>
    <name evidence="4" type="primary">LOC102801469</name>
</gene>
<dbReference type="Pfam" id="PF00441">
    <property type="entry name" value="Acyl-CoA_dh_1"/>
    <property type="match status" value="1"/>
</dbReference>
<dbReference type="PANTHER" id="PTHR43884">
    <property type="entry name" value="ACYL-COA DEHYDROGENASE"/>
    <property type="match status" value="1"/>
</dbReference>
<organism evidence="3 4">
    <name type="scientific">Saccoglossus kowalevskii</name>
    <name type="common">Acorn worm</name>
    <dbReference type="NCBI Taxonomy" id="10224"/>
    <lineage>
        <taxon>Eukaryota</taxon>
        <taxon>Metazoa</taxon>
        <taxon>Hemichordata</taxon>
        <taxon>Enteropneusta</taxon>
        <taxon>Harrimaniidae</taxon>
        <taxon>Saccoglossus</taxon>
    </lineage>
</organism>
<proteinExistence type="predicted"/>
<name>A0ABM0MWW4_SACKO</name>
<evidence type="ECO:0000256" key="1">
    <source>
        <dbReference type="ARBA" id="ARBA00022630"/>
    </source>
</evidence>
<keyword evidence="3" id="KW-1185">Reference proteome</keyword>
<evidence type="ECO:0000313" key="3">
    <source>
        <dbReference type="Proteomes" id="UP000694865"/>
    </source>
</evidence>
<accession>A0ABM0MWW4</accession>
<dbReference type="RefSeq" id="XP_006824505.1">
    <property type="nucleotide sequence ID" value="XM_006824442.1"/>
</dbReference>
<dbReference type="Gene3D" id="1.20.140.10">
    <property type="entry name" value="Butyryl-CoA Dehydrogenase, subunit A, domain 3"/>
    <property type="match status" value="1"/>
</dbReference>
<dbReference type="InterPro" id="IPR009075">
    <property type="entry name" value="AcylCo_DH/oxidase_C"/>
</dbReference>